<name>A0ABV6C6Y8_9GAMM</name>
<feature type="domain" description="Bacterial Ig-like" evidence="1">
    <location>
        <begin position="768"/>
        <end position="854"/>
    </location>
</feature>
<feature type="domain" description="Bacterial Ig-like" evidence="1">
    <location>
        <begin position="122"/>
        <end position="209"/>
    </location>
</feature>
<feature type="domain" description="Bacterial Ig-like" evidence="1">
    <location>
        <begin position="986"/>
        <end position="1045"/>
    </location>
</feature>
<dbReference type="InterPro" id="IPR044016">
    <property type="entry name" value="Big_13"/>
</dbReference>
<feature type="domain" description="Bacterial Ig-like" evidence="1">
    <location>
        <begin position="340"/>
        <end position="426"/>
    </location>
</feature>
<dbReference type="Pfam" id="PF19077">
    <property type="entry name" value="Big_13"/>
    <property type="match status" value="7"/>
</dbReference>
<dbReference type="NCBIfam" id="NF033510">
    <property type="entry name" value="Ca_tandemer"/>
    <property type="match status" value="2"/>
</dbReference>
<gene>
    <name evidence="2" type="ORF">ACFFIT_01220</name>
</gene>
<feature type="domain" description="Bacterial Ig-like" evidence="1">
    <location>
        <begin position="663"/>
        <end position="749"/>
    </location>
</feature>
<keyword evidence="3" id="KW-1185">Reference proteome</keyword>
<dbReference type="RefSeq" id="WP_385875625.1">
    <property type="nucleotide sequence ID" value="NZ_JBHLXE010000013.1"/>
</dbReference>
<feature type="domain" description="Bacterial Ig-like" evidence="1">
    <location>
        <begin position="25"/>
        <end position="103"/>
    </location>
</feature>
<accession>A0ABV6C6Y8</accession>
<comment type="caution">
    <text evidence="2">The sequence shown here is derived from an EMBL/GenBank/DDBJ whole genome shotgun (WGS) entry which is preliminary data.</text>
</comment>
<evidence type="ECO:0000313" key="2">
    <source>
        <dbReference type="EMBL" id="MFC0178731.1"/>
    </source>
</evidence>
<reference evidence="2 3" key="1">
    <citation type="submission" date="2024-09" db="EMBL/GenBank/DDBJ databases">
        <authorList>
            <person name="Sun Q."/>
            <person name="Mori K."/>
        </authorList>
    </citation>
    <scope>NUCLEOTIDE SEQUENCE [LARGE SCALE GENOMIC DNA]</scope>
    <source>
        <strain evidence="2 3">CCM 8545</strain>
    </source>
</reference>
<evidence type="ECO:0000313" key="3">
    <source>
        <dbReference type="Proteomes" id="UP001589758"/>
    </source>
</evidence>
<feature type="domain" description="Bacterial Ig-like" evidence="1">
    <location>
        <begin position="445"/>
        <end position="532"/>
    </location>
</feature>
<sequence length="1192" mass="128345">MSLRNLNAIDMVNNNSDKILQIFNQGITNGNTPKLIGVGAPNDTVTVTSKDGRITYGQTLIDSHGNWSLEMPALKDSTYDLLITSKLFNDSTHQIKFTLTVDTKIPSTPTIDSVIENLGLPSGIVKNGGSTIDNRLEIRGSKAEKGATVLIYGNVRGYHSLIAEVVADNSGKWQVQEVILPVGTYDLTVTMLDKAGNESQPSKPYVVEVETGIQQPYGYPYIIQNINGKDHLFTGGLVEGKKFATKIAGNAPRDALIVEIFDNGALLGKASVINGSWTLNLPKGLLAGVHEISTIVKMRGNGSEDIMSSNIFHAVDNIVEAKVLYSEKEGTGSVIPVLNQGITNDNTPKLIGVGTPNATVTVTSKDGRIIYGQTVIDEEGNWSLEMPALKDATHDLLIKSSLQNENSIGLPYIPSNQSQFTFTVDTKIPPTPKIDSVIENLGLPSGIVKNGGSTIDNRLEIRGSKAEKGATVLIYGSVRGYHSLIAEVVADNSGKWQVQEVILPAGTYDLTVTMLDKAGNESQPSKPYVVEVETGIQQPYGYPYIIQNINGKDHLFTGGLVEGKKFATKIAGNAPRDALIVEIFDNGALLGKASVVNGSWTLNLPKGLLAGVHEISTIVKMRGNGSEDIMSGNTFHAVDNIVEAKVLYSEKGVTGSVIPVLNQGITNDNTPKLIGVGTPNATVTVTSKDGRIIYGQTVIDEEGNWSLQMPALKDATHDLLIKSSLQNENSISLPYIPSNQSQFTFTVDTKIPPTPKIDSVIENLGLPSGIVKNGGSTIDNRLEIRGSKAEKGATVLIYGNVRGYHSLIAEVVADNSGKWQVQEVILPAGTYDLTVTMLDKAGNESQPSRPYVVEVETGIQQPYGYPYIIQNINGKDHLFTGGLVEGKKFATKIAGNAPRDALIVEIFDNGALLGKASVVNGSWTLNLPKGLLAGVHEISTIVKMRGNGSEDIMSGNTFHAVDNIVEAKVLYSEKEGTGSVIPVLNQGITNDNTPKLIGVGTPNATVTVTSKDSRIIYGQTVIDEEGNWSLEMQALQDATYDLLIKSSLENDISMYLPYDSTNQSQFTLTVESTGQTITSFDNMIDEVLSLVVENNEKNADVDHVFASIHNNIQMNTGDHLKLDSGDEFDFYQLNQDDLLVDGSELEINKDELVNIAINDEVKILSDGVSLYSSIPLQSLASGLFNNELAMDL</sequence>
<proteinExistence type="predicted"/>
<dbReference type="EMBL" id="JBHLXE010000013">
    <property type="protein sequence ID" value="MFC0178731.1"/>
    <property type="molecule type" value="Genomic_DNA"/>
</dbReference>
<dbReference type="Gene3D" id="2.60.40.10">
    <property type="entry name" value="Immunoglobulins"/>
    <property type="match status" value="7"/>
</dbReference>
<dbReference type="InterPro" id="IPR013783">
    <property type="entry name" value="Ig-like_fold"/>
</dbReference>
<evidence type="ECO:0000259" key="1">
    <source>
        <dbReference type="Pfam" id="PF19077"/>
    </source>
</evidence>
<dbReference type="Proteomes" id="UP001589758">
    <property type="component" value="Unassembled WGS sequence"/>
</dbReference>
<organism evidence="2 3">
    <name type="scientific">Thorsellia kenyensis</name>
    <dbReference type="NCBI Taxonomy" id="1549888"/>
    <lineage>
        <taxon>Bacteria</taxon>
        <taxon>Pseudomonadati</taxon>
        <taxon>Pseudomonadota</taxon>
        <taxon>Gammaproteobacteria</taxon>
        <taxon>Enterobacterales</taxon>
        <taxon>Thorselliaceae</taxon>
        <taxon>Thorsellia</taxon>
    </lineage>
</organism>
<protein>
    <submittedName>
        <fullName evidence="2">Ig-like domain-containing protein</fullName>
    </submittedName>
</protein>